<keyword evidence="4" id="KW-0564">Palmitate</keyword>
<dbReference type="Gene3D" id="3.40.50.10610">
    <property type="entry name" value="ABC-type transport auxiliary lipoprotein component"/>
    <property type="match status" value="1"/>
</dbReference>
<keyword evidence="2" id="KW-0732">Signal</keyword>
<keyword evidence="1" id="KW-1003">Cell membrane</keyword>
<keyword evidence="3" id="KW-0472">Membrane</keyword>
<evidence type="ECO:0000256" key="3">
    <source>
        <dbReference type="ARBA" id="ARBA00023136"/>
    </source>
</evidence>
<dbReference type="Pfam" id="PF03783">
    <property type="entry name" value="CsgG"/>
    <property type="match status" value="1"/>
</dbReference>
<feature type="compositionally biased region" description="Basic residues" evidence="6">
    <location>
        <begin position="1"/>
        <end position="11"/>
    </location>
</feature>
<dbReference type="PANTHER" id="PTHR41164">
    <property type="entry name" value="CURLI PRODUCTION ASSEMBLY/TRANSPORT COMPONENT CSGG"/>
    <property type="match status" value="1"/>
</dbReference>
<dbReference type="Proteomes" id="UP000197446">
    <property type="component" value="Unassembled WGS sequence"/>
</dbReference>
<reference evidence="7 8" key="1">
    <citation type="journal article" date="2007" name="Int. J. Syst. Evol. Microbiol.">
        <title>Description of Pelomonas aquatica sp. nov. and Pelomonas puraquae sp. nov., isolated from industrial and haemodialysis water.</title>
        <authorList>
            <person name="Gomila M."/>
            <person name="Bowien B."/>
            <person name="Falsen E."/>
            <person name="Moore E.R."/>
            <person name="Lalucat J."/>
        </authorList>
    </citation>
    <scope>NUCLEOTIDE SEQUENCE [LARGE SCALE GENOMIC DNA]</scope>
    <source>
        <strain evidence="7 8">CCUG 52769</strain>
    </source>
</reference>
<evidence type="ECO:0000313" key="8">
    <source>
        <dbReference type="Proteomes" id="UP000197446"/>
    </source>
</evidence>
<evidence type="ECO:0000256" key="4">
    <source>
        <dbReference type="ARBA" id="ARBA00023139"/>
    </source>
</evidence>
<dbReference type="EMBL" id="NISI01000002">
    <property type="protein sequence ID" value="OWR04626.1"/>
    <property type="molecule type" value="Genomic_DNA"/>
</dbReference>
<dbReference type="GO" id="GO:0030288">
    <property type="term" value="C:outer membrane-bounded periplasmic space"/>
    <property type="evidence" value="ECO:0007669"/>
    <property type="project" value="InterPro"/>
</dbReference>
<evidence type="ECO:0000256" key="1">
    <source>
        <dbReference type="ARBA" id="ARBA00022475"/>
    </source>
</evidence>
<comment type="caution">
    <text evidence="7">The sequence shown here is derived from an EMBL/GenBank/DDBJ whole genome shotgun (WGS) entry which is preliminary data.</text>
</comment>
<sequence length="280" mass="29548">MSGSGRARRWLGRASHFPDRTMTTQRLSPTRFSPARRRALAGSMTLALVAMTGCASPGAREDSSTSTQSLRKLPRKSPEQRVAVAVYEVSSNLMELPSRGATEMFKTALVKSGQFRVVERAKLARGVVAEKQLNAAGQTTGTVAQQPLRGAEYIFQAEITEINAAASGSSTGVNIAGLQLGGSGNKDSLGVDISIVDAATGDIVDAVNVRRKLSGSQVSVSGVGALASRVMAERGKVASAYTPEVAHTSSRKDSLDEGLRSCLEEGVRLLALRFDQKPAQ</sequence>
<name>A0A254N9D1_9BURK</name>
<dbReference type="AlphaFoldDB" id="A0A254N9D1"/>
<gene>
    <name evidence="7" type="ORF">CDO81_08570</name>
</gene>
<evidence type="ECO:0000313" key="7">
    <source>
        <dbReference type="EMBL" id="OWR04626.1"/>
    </source>
</evidence>
<proteinExistence type="predicted"/>
<feature type="compositionally biased region" description="Polar residues" evidence="6">
    <location>
        <begin position="21"/>
        <end position="30"/>
    </location>
</feature>
<protein>
    <recommendedName>
        <fullName evidence="9">Curli production assembly/transport component CsgG</fullName>
    </recommendedName>
</protein>
<accession>A0A254N9D1</accession>
<organism evidence="7 8">
    <name type="scientific">Roseateles puraquae</name>
    <dbReference type="NCBI Taxonomy" id="431059"/>
    <lineage>
        <taxon>Bacteria</taxon>
        <taxon>Pseudomonadati</taxon>
        <taxon>Pseudomonadota</taxon>
        <taxon>Betaproteobacteria</taxon>
        <taxon>Burkholderiales</taxon>
        <taxon>Sphaerotilaceae</taxon>
        <taxon>Roseateles</taxon>
    </lineage>
</organism>
<evidence type="ECO:0000256" key="2">
    <source>
        <dbReference type="ARBA" id="ARBA00022729"/>
    </source>
</evidence>
<keyword evidence="5" id="KW-0449">Lipoprotein</keyword>
<evidence type="ECO:0000256" key="5">
    <source>
        <dbReference type="ARBA" id="ARBA00023288"/>
    </source>
</evidence>
<dbReference type="InterPro" id="IPR005534">
    <property type="entry name" value="Curli_assmbl/transp-comp_CsgG"/>
</dbReference>
<feature type="region of interest" description="Disordered" evidence="6">
    <location>
        <begin position="1"/>
        <end position="30"/>
    </location>
</feature>
<evidence type="ECO:0000256" key="6">
    <source>
        <dbReference type="SAM" id="MobiDB-lite"/>
    </source>
</evidence>
<keyword evidence="8" id="KW-1185">Reference proteome</keyword>
<feature type="region of interest" description="Disordered" evidence="6">
    <location>
        <begin position="55"/>
        <end position="77"/>
    </location>
</feature>
<evidence type="ECO:0008006" key="9">
    <source>
        <dbReference type="Google" id="ProtNLM"/>
    </source>
</evidence>
<dbReference type="PANTHER" id="PTHR41164:SF1">
    <property type="entry name" value="CURLI PRODUCTION ASSEMBLY_TRANSPORT COMPONENT CSGG"/>
    <property type="match status" value="1"/>
</dbReference>